<sequence length="144" mass="15684">MRMRKEQRGTPSVFWALLGCLALALGGCAGWMTKGPSAEVVQCPAGITWDVAESAAVTQFQCAVKPFKGKEMLQYLVELQNVSDQPLRYRVQIINPEGKSVGGLIPRKGKPPVVKPGEKAQFTYPVPGYTQIPDKLEVVVLALD</sequence>
<evidence type="ECO:0008006" key="3">
    <source>
        <dbReference type="Google" id="ProtNLM"/>
    </source>
</evidence>
<dbReference type="Proteomes" id="UP000192783">
    <property type="component" value="Unassembled WGS sequence"/>
</dbReference>
<keyword evidence="2" id="KW-1185">Reference proteome</keyword>
<protein>
    <recommendedName>
        <fullName evidence="3">DUF3426 domain-containing protein</fullName>
    </recommendedName>
</protein>
<dbReference type="OrthoDB" id="5517564at2"/>
<gene>
    <name evidence="1" type="ORF">SAMN02746041_00746</name>
</gene>
<dbReference type="RefSeq" id="WP_084056394.1">
    <property type="nucleotide sequence ID" value="NZ_FWXF01000002.1"/>
</dbReference>
<name>A0A1W1X736_9BACT</name>
<accession>A0A1W1X736</accession>
<dbReference type="PROSITE" id="PS51257">
    <property type="entry name" value="PROKAR_LIPOPROTEIN"/>
    <property type="match status" value="1"/>
</dbReference>
<dbReference type="AlphaFoldDB" id="A0A1W1X736"/>
<evidence type="ECO:0000313" key="2">
    <source>
        <dbReference type="Proteomes" id="UP000192783"/>
    </source>
</evidence>
<reference evidence="1 2" key="1">
    <citation type="submission" date="2017-04" db="EMBL/GenBank/DDBJ databases">
        <authorList>
            <person name="Afonso C.L."/>
            <person name="Miller P.J."/>
            <person name="Scott M.A."/>
            <person name="Spackman E."/>
            <person name="Goraichik I."/>
            <person name="Dimitrov K.M."/>
            <person name="Suarez D.L."/>
            <person name="Swayne D.E."/>
        </authorList>
    </citation>
    <scope>NUCLEOTIDE SEQUENCE [LARGE SCALE GENOMIC DNA]</scope>
    <source>
        <strain evidence="1 2">DSM 13146</strain>
    </source>
</reference>
<dbReference type="EMBL" id="FWXF01000002">
    <property type="protein sequence ID" value="SMC19670.1"/>
    <property type="molecule type" value="Genomic_DNA"/>
</dbReference>
<evidence type="ECO:0000313" key="1">
    <source>
        <dbReference type="EMBL" id="SMC19670.1"/>
    </source>
</evidence>
<proteinExistence type="predicted"/>
<dbReference type="STRING" id="1121390.SAMN02746041_00746"/>
<organism evidence="1 2">
    <name type="scientific">Desulfacinum hydrothermale DSM 13146</name>
    <dbReference type="NCBI Taxonomy" id="1121390"/>
    <lineage>
        <taxon>Bacteria</taxon>
        <taxon>Pseudomonadati</taxon>
        <taxon>Thermodesulfobacteriota</taxon>
        <taxon>Syntrophobacteria</taxon>
        <taxon>Syntrophobacterales</taxon>
        <taxon>Syntrophobacteraceae</taxon>
        <taxon>Desulfacinum</taxon>
    </lineage>
</organism>